<dbReference type="RefSeq" id="XP_015590694.1">
    <property type="nucleotide sequence ID" value="XM_015735208.2"/>
</dbReference>
<feature type="coiled-coil region" evidence="1">
    <location>
        <begin position="179"/>
        <end position="209"/>
    </location>
</feature>
<evidence type="ECO:0000313" key="3">
    <source>
        <dbReference type="RefSeq" id="XP_015590694.1"/>
    </source>
</evidence>
<proteinExistence type="predicted"/>
<reference evidence="3 4" key="1">
    <citation type="submission" date="2025-04" db="UniProtKB">
        <authorList>
            <consortium name="RefSeq"/>
        </authorList>
    </citation>
    <scope>IDENTIFICATION</scope>
</reference>
<organism evidence="2 3">
    <name type="scientific">Cephus cinctus</name>
    <name type="common">Wheat stem sawfly</name>
    <dbReference type="NCBI Taxonomy" id="211228"/>
    <lineage>
        <taxon>Eukaryota</taxon>
        <taxon>Metazoa</taxon>
        <taxon>Ecdysozoa</taxon>
        <taxon>Arthropoda</taxon>
        <taxon>Hexapoda</taxon>
        <taxon>Insecta</taxon>
        <taxon>Pterygota</taxon>
        <taxon>Neoptera</taxon>
        <taxon>Endopterygota</taxon>
        <taxon>Hymenoptera</taxon>
        <taxon>Cephoidea</taxon>
        <taxon>Cephidae</taxon>
        <taxon>Cephus</taxon>
    </lineage>
</organism>
<dbReference type="KEGG" id="ccin:107265605"/>
<dbReference type="GeneID" id="107265605"/>
<accession>A0AAJ7BNS4</accession>
<keyword evidence="1" id="KW-0175">Coiled coil</keyword>
<dbReference type="AlphaFoldDB" id="A0AAJ7BNS4"/>
<dbReference type="Proteomes" id="UP000694920">
    <property type="component" value="Unplaced"/>
</dbReference>
<protein>
    <submittedName>
        <fullName evidence="3 4">Uncharacterized protein LOC107265605 isoform X1</fullName>
    </submittedName>
</protein>
<keyword evidence="2" id="KW-1185">Reference proteome</keyword>
<evidence type="ECO:0000313" key="2">
    <source>
        <dbReference type="Proteomes" id="UP000694920"/>
    </source>
</evidence>
<gene>
    <name evidence="3 4" type="primary">LOC107265605</name>
</gene>
<evidence type="ECO:0000256" key="1">
    <source>
        <dbReference type="SAM" id="Coils"/>
    </source>
</evidence>
<sequence>MQSYPMQLDSNHNEQMLCTNDRSLNCHIKPDDYEVFIAMDKEDIHLPFVELHNEVTTSCWNLTFISMDKHKELLLDSYKEDGIHPDNTLAENILKKHVAPLRPNITEIHEIPAHCGDIKTRQNELTSRLSNALAKLKQYKQRKDANWSLDYSLLDVKDDFSVKDAKLPRHVEENIKGIVDSAQEYIGKLEEQLQELNCADQQIERSSEKTLKDIDETYQALVDDVCREINLKRHLLRMETEVYKNEGLAPLKACRQEVNAQIQSTHHLIHLIETMLSHPHTFTRDRLGKIVAASSNMGRIPAVPLLEELPYVTFSRPTKCTRDELLAKFSELGCVLRMGPAQLSDIEERPASLFVKWFIADPDYAAEEQTFIVQKAPGEVLDPASNAFETVYEGSESSCFIRDLPVNEPVTLRVGIQVTDTAWSVHRISKTTIPAYSWVIDNKNYMITNSGKIAAKITDQINTLLSDGPQFNTDHIIEFKFLEASQDGNDSEGVALVFDPEGCEDTLKRPGALLITPHGKIFIDGEEKLMKLPKMRFGTRIAFTAERKDKDTLRINIECADKAVTYDWTVQTPLHFAIRFTEYNKWNILVK</sequence>
<name>A0AAJ7BNS4_CEPCN</name>
<evidence type="ECO:0000313" key="4">
    <source>
        <dbReference type="RefSeq" id="XP_024938645.1"/>
    </source>
</evidence>
<dbReference type="RefSeq" id="XP_024938645.1">
    <property type="nucleotide sequence ID" value="XM_025082877.1"/>
</dbReference>